<evidence type="ECO:0000256" key="4">
    <source>
        <dbReference type="ARBA" id="ARBA00022692"/>
    </source>
</evidence>
<feature type="transmembrane region" description="Helical" evidence="8">
    <location>
        <begin position="364"/>
        <end position="391"/>
    </location>
</feature>
<feature type="transmembrane region" description="Helical" evidence="8">
    <location>
        <begin position="260"/>
        <end position="284"/>
    </location>
</feature>
<evidence type="ECO:0000259" key="10">
    <source>
        <dbReference type="Pfam" id="PF21082"/>
    </source>
</evidence>
<feature type="transmembrane region" description="Helical" evidence="8">
    <location>
        <begin position="223"/>
        <end position="239"/>
    </location>
</feature>
<feature type="transmembrane region" description="Helical" evidence="8">
    <location>
        <begin position="411"/>
        <end position="432"/>
    </location>
</feature>
<keyword evidence="3" id="KW-1003">Cell membrane</keyword>
<protein>
    <submittedName>
        <fullName evidence="11">Mechanosensitive ion channel</fullName>
    </submittedName>
</protein>
<dbReference type="PANTHER" id="PTHR30347:SF9">
    <property type="entry name" value="MINICONDUCTANCE MECHANOSENSITIVE CHANNEL MSCM"/>
    <property type="match status" value="1"/>
</dbReference>
<dbReference type="InterPro" id="IPR049278">
    <property type="entry name" value="MS_channel_C"/>
</dbReference>
<keyword evidence="6 8" id="KW-0472">Membrane</keyword>
<dbReference type="InterPro" id="IPR006685">
    <property type="entry name" value="MscS_channel_2nd"/>
</dbReference>
<dbReference type="InterPro" id="IPR010920">
    <property type="entry name" value="LSM_dom_sf"/>
</dbReference>
<evidence type="ECO:0000313" key="11">
    <source>
        <dbReference type="EMBL" id="MDN4121087.1"/>
    </source>
</evidence>
<evidence type="ECO:0000313" key="12">
    <source>
        <dbReference type="Proteomes" id="UP001168613"/>
    </source>
</evidence>
<dbReference type="Gene3D" id="1.10.287.1260">
    <property type="match status" value="1"/>
</dbReference>
<reference evidence="11" key="1">
    <citation type="submission" date="2021-11" db="EMBL/GenBank/DDBJ databases">
        <title>Draft genome sequence of Alcaligenes endophyticus type strain CCUG 75668T.</title>
        <authorList>
            <person name="Salva-Serra F."/>
            <person name="Duran R.E."/>
            <person name="Seeger M."/>
            <person name="Moore E.R.B."/>
            <person name="Jaen-Luchoro D."/>
        </authorList>
    </citation>
    <scope>NUCLEOTIDE SEQUENCE</scope>
    <source>
        <strain evidence="11">CCUG 75668</strain>
    </source>
</reference>
<dbReference type="SUPFAM" id="SSF82689">
    <property type="entry name" value="Mechanosensitive channel protein MscS (YggB), C-terminal domain"/>
    <property type="match status" value="1"/>
</dbReference>
<name>A0ABT8EIJ8_9BURK</name>
<dbReference type="PANTHER" id="PTHR30347">
    <property type="entry name" value="POTASSIUM CHANNEL RELATED"/>
    <property type="match status" value="1"/>
</dbReference>
<dbReference type="Pfam" id="PF21082">
    <property type="entry name" value="MS_channel_3rd"/>
    <property type="match status" value="1"/>
</dbReference>
<keyword evidence="7" id="KW-0175">Coiled coil</keyword>
<dbReference type="Pfam" id="PF00924">
    <property type="entry name" value="MS_channel_2nd"/>
    <property type="match status" value="1"/>
</dbReference>
<evidence type="ECO:0000256" key="7">
    <source>
        <dbReference type="SAM" id="Coils"/>
    </source>
</evidence>
<feature type="transmembrane region" description="Helical" evidence="8">
    <location>
        <begin position="340"/>
        <end position="358"/>
    </location>
</feature>
<sequence length="812" mass="91500">MLSSQSSSISLRFSGKWNGLTLACICFCWLLILISPVAAQSYDWGLERDLLAQLQKAQDDVRLLQRRIEKEEVTQRMADVQRADDQLQEGLELARQSIRQLDRQNQILSARLQEVGEEPQGPEEHNAIRQERKQLQKSMATLQAELRLARLVQVEATQVRQLLQETRQRYEGDKRWRREPSLLFMQSWPELRKAWPSDLLGLKAYYQEWEATLKEHSWRTSKGSLWLLVAVVVAGYWMLRRMPSWAVRFVPGSRLRRSALALANLLVFGTVLTVVSRQGVLLLLGRPELSLGQIELVGLAVIAGTFGAVVVASLRAVLLQPRSSWRLLPLSDCTYKRLRFFPWLFLLLIYLDIGSDLFDSAVDVSAIFTISVESACVLLWLLVYGYGFWGLRAERLWHSPEPGQAISWMRWLYRAMLVAYFLAWGAYLGGWIGLADDILTHFVGWVLVLGVLAYLLVSLLEDLGDTLLAYVRSRAVSTDPASQERSRVLGQWIIALFAIARVVVLGLCFWLISSDWLVAPKELLESGLGSASDALRLSAVQWRLDLWLLALAVMILGVLVVNLLRNWLMQRFMPTTRLEPGLQRGIVGTLTYTSYFALLVVSLTMLGVPVNAVTWVFTALSVGLGFGLRGIVQNLASGLVLMLERPFKVGDWVEVEGGEGNVREVRFRATYVERFDNSLLVVPNAEMVGRPVRNLTWQPDIVGAVDIKLLLPLDVDADLVMQILHDAVAEQPEVLAEPAARLFCDGVQGDGLLFGGRCFISNVRHQRAIRSSLLLGILRRFRSHGISLHQAQRLVTHFDPEATLNAPLPQDI</sequence>
<feature type="domain" description="Mechanosensitive ion channel MscS" evidence="9">
    <location>
        <begin position="631"/>
        <end position="696"/>
    </location>
</feature>
<dbReference type="InterPro" id="IPR011066">
    <property type="entry name" value="MscS_channel_C_sf"/>
</dbReference>
<dbReference type="SUPFAM" id="SSF50182">
    <property type="entry name" value="Sm-like ribonucleoproteins"/>
    <property type="match status" value="1"/>
</dbReference>
<dbReference type="Gene3D" id="2.30.30.60">
    <property type="match status" value="1"/>
</dbReference>
<feature type="transmembrane region" description="Helical" evidence="8">
    <location>
        <begin position="546"/>
        <end position="564"/>
    </location>
</feature>
<evidence type="ECO:0000259" key="9">
    <source>
        <dbReference type="Pfam" id="PF00924"/>
    </source>
</evidence>
<feature type="transmembrane region" description="Helical" evidence="8">
    <location>
        <begin position="438"/>
        <end position="457"/>
    </location>
</feature>
<dbReference type="EMBL" id="JAJHNU010000001">
    <property type="protein sequence ID" value="MDN4121087.1"/>
    <property type="molecule type" value="Genomic_DNA"/>
</dbReference>
<dbReference type="RefSeq" id="WP_266124922.1">
    <property type="nucleotide sequence ID" value="NZ_JAJHNU010000001.1"/>
</dbReference>
<keyword evidence="12" id="KW-1185">Reference proteome</keyword>
<feature type="transmembrane region" description="Helical" evidence="8">
    <location>
        <begin position="492"/>
        <end position="512"/>
    </location>
</feature>
<proteinExistence type="inferred from homology"/>
<dbReference type="SUPFAM" id="SSF82861">
    <property type="entry name" value="Mechanosensitive channel protein MscS (YggB), transmembrane region"/>
    <property type="match status" value="1"/>
</dbReference>
<keyword evidence="4 8" id="KW-0812">Transmembrane</keyword>
<keyword evidence="5 8" id="KW-1133">Transmembrane helix</keyword>
<comment type="subcellular location">
    <subcellularLocation>
        <location evidence="1">Cell membrane</location>
        <topology evidence="1">Multi-pass membrane protein</topology>
    </subcellularLocation>
</comment>
<gene>
    <name evidence="11" type="ORF">LMS43_07280</name>
</gene>
<dbReference type="Gene3D" id="3.30.70.100">
    <property type="match status" value="1"/>
</dbReference>
<dbReference type="InterPro" id="IPR011014">
    <property type="entry name" value="MscS_channel_TM-2"/>
</dbReference>
<organism evidence="11 12">
    <name type="scientific">Alcaligenes endophyticus</name>
    <dbReference type="NCBI Taxonomy" id="1929088"/>
    <lineage>
        <taxon>Bacteria</taxon>
        <taxon>Pseudomonadati</taxon>
        <taxon>Pseudomonadota</taxon>
        <taxon>Betaproteobacteria</taxon>
        <taxon>Burkholderiales</taxon>
        <taxon>Alcaligenaceae</taxon>
        <taxon>Alcaligenes</taxon>
    </lineage>
</organism>
<evidence type="ECO:0000256" key="8">
    <source>
        <dbReference type="SAM" id="Phobius"/>
    </source>
</evidence>
<feature type="coiled-coil region" evidence="7">
    <location>
        <begin position="47"/>
        <end position="152"/>
    </location>
</feature>
<evidence type="ECO:0000256" key="6">
    <source>
        <dbReference type="ARBA" id="ARBA00023136"/>
    </source>
</evidence>
<evidence type="ECO:0000256" key="3">
    <source>
        <dbReference type="ARBA" id="ARBA00022475"/>
    </source>
</evidence>
<evidence type="ECO:0000256" key="2">
    <source>
        <dbReference type="ARBA" id="ARBA00008017"/>
    </source>
</evidence>
<dbReference type="InterPro" id="IPR023408">
    <property type="entry name" value="MscS_beta-dom_sf"/>
</dbReference>
<dbReference type="Proteomes" id="UP001168613">
    <property type="component" value="Unassembled WGS sequence"/>
</dbReference>
<feature type="domain" description="Mechanosensitive ion channel MscS C-terminal" evidence="10">
    <location>
        <begin position="712"/>
        <end position="787"/>
    </location>
</feature>
<feature type="transmembrane region" description="Helical" evidence="8">
    <location>
        <begin position="296"/>
        <end position="319"/>
    </location>
</feature>
<evidence type="ECO:0000256" key="5">
    <source>
        <dbReference type="ARBA" id="ARBA00022989"/>
    </source>
</evidence>
<dbReference type="InterPro" id="IPR052702">
    <property type="entry name" value="MscS-like_channel"/>
</dbReference>
<comment type="similarity">
    <text evidence="2">Belongs to the MscS (TC 1.A.23) family.</text>
</comment>
<accession>A0ABT8EIJ8</accession>
<evidence type="ECO:0000256" key="1">
    <source>
        <dbReference type="ARBA" id="ARBA00004651"/>
    </source>
</evidence>
<comment type="caution">
    <text evidence="11">The sequence shown here is derived from an EMBL/GenBank/DDBJ whole genome shotgun (WGS) entry which is preliminary data.</text>
</comment>